<dbReference type="PANTHER" id="PTHR38834">
    <property type="entry name" value="PERIPLASMIC SUBSTRATE BINDING PROTEIN FAMILY 3"/>
    <property type="match status" value="1"/>
</dbReference>
<dbReference type="Gene3D" id="3.40.190.10">
    <property type="entry name" value="Periplasmic binding protein-like II"/>
    <property type="match status" value="2"/>
</dbReference>
<keyword evidence="1" id="KW-0732">Signal</keyword>
<evidence type="ECO:0000313" key="3">
    <source>
        <dbReference type="EMBL" id="MDD0993410.1"/>
    </source>
</evidence>
<name>A0ABT5NYZ5_9PSED</name>
<dbReference type="Pfam" id="PF00497">
    <property type="entry name" value="SBP_bac_3"/>
    <property type="match status" value="1"/>
</dbReference>
<feature type="signal peptide" evidence="1">
    <location>
        <begin position="1"/>
        <end position="18"/>
    </location>
</feature>
<dbReference type="Proteomes" id="UP001148203">
    <property type="component" value="Unassembled WGS sequence"/>
</dbReference>
<dbReference type="PANTHER" id="PTHR38834:SF3">
    <property type="entry name" value="SOLUTE-BINDING PROTEIN FAMILY 3_N-TERMINAL DOMAIN-CONTAINING PROTEIN"/>
    <property type="match status" value="1"/>
</dbReference>
<evidence type="ECO:0000256" key="1">
    <source>
        <dbReference type="SAM" id="SignalP"/>
    </source>
</evidence>
<dbReference type="SUPFAM" id="SSF53850">
    <property type="entry name" value="Periplasmic binding protein-like II"/>
    <property type="match status" value="1"/>
</dbReference>
<feature type="domain" description="Solute-binding protein family 3/N-terminal" evidence="2">
    <location>
        <begin position="20"/>
        <end position="241"/>
    </location>
</feature>
<dbReference type="PROSITE" id="PS51257">
    <property type="entry name" value="PROKAR_LIPOPROTEIN"/>
    <property type="match status" value="1"/>
</dbReference>
<organism evidence="3 4">
    <name type="scientific">Pseudomonas fontis</name>
    <dbReference type="NCBI Taxonomy" id="2942633"/>
    <lineage>
        <taxon>Bacteria</taxon>
        <taxon>Pseudomonadati</taxon>
        <taxon>Pseudomonadota</taxon>
        <taxon>Gammaproteobacteria</taxon>
        <taxon>Pseudomonadales</taxon>
        <taxon>Pseudomonadaceae</taxon>
        <taxon>Pseudomonas</taxon>
    </lineage>
</organism>
<comment type="caution">
    <text evidence="3">The sequence shown here is derived from an EMBL/GenBank/DDBJ whole genome shotgun (WGS) entry which is preliminary data.</text>
</comment>
<proteinExistence type="predicted"/>
<keyword evidence="4" id="KW-1185">Reference proteome</keyword>
<dbReference type="SMART" id="SM00062">
    <property type="entry name" value="PBPb"/>
    <property type="match status" value="1"/>
</dbReference>
<reference evidence="3 4" key="1">
    <citation type="submission" date="2022-05" db="EMBL/GenBank/DDBJ databases">
        <title>Novel Pseudomonas spp. Isolated from a Rainbow Trout Aquaculture Facility.</title>
        <authorList>
            <person name="Testerman T."/>
            <person name="Graf J."/>
        </authorList>
    </citation>
    <scope>NUCLEOTIDE SEQUENCE [LARGE SCALE GENOMIC DNA]</scope>
    <source>
        <strain evidence="3 4">ID681</strain>
    </source>
</reference>
<evidence type="ECO:0000313" key="4">
    <source>
        <dbReference type="Proteomes" id="UP001148203"/>
    </source>
</evidence>
<sequence>MKLLAGCLLSLISLACTATPLLMFTDDHPPLHYQQGEQMVGFGVDVVQELALRAGDVLEVRQVPFLRAMREATERTNLGVFTVLRTPEREDQYQWVGPLMEVESALYSAKGEARQLHSLEEAGAVGRIAVPRKWLAYEYLKQQGLTNLYGVETPEQMMNLLRLGRTDLVVIDSLSLKALTEEVDMAPSQLRLQLPLMKQGNYIVFSLQTDKLLVQRWQQALDAMKKEGRLAALERRWLGGKSMPNYVLDQAHASYPCRCPVSHRGNSPCND</sequence>
<dbReference type="InterPro" id="IPR001638">
    <property type="entry name" value="Solute-binding_3/MltF_N"/>
</dbReference>
<dbReference type="EMBL" id="JAMDGY010000089">
    <property type="protein sequence ID" value="MDD0993410.1"/>
    <property type="molecule type" value="Genomic_DNA"/>
</dbReference>
<evidence type="ECO:0000259" key="2">
    <source>
        <dbReference type="SMART" id="SM00062"/>
    </source>
</evidence>
<feature type="chain" id="PRO_5045447748" evidence="1">
    <location>
        <begin position="19"/>
        <end position="271"/>
    </location>
</feature>
<accession>A0ABT5NYZ5</accession>
<protein>
    <submittedName>
        <fullName evidence="3">ABC transporter substrate-binding protein</fullName>
    </submittedName>
</protein>
<dbReference type="RefSeq" id="WP_273913595.1">
    <property type="nucleotide sequence ID" value="NZ_JAMDGX010000092.1"/>
</dbReference>
<gene>
    <name evidence="3" type="ORF">M5G11_23065</name>
</gene>